<evidence type="ECO:0000313" key="3">
    <source>
        <dbReference type="Proteomes" id="UP000238479"/>
    </source>
</evidence>
<feature type="transmembrane region" description="Helical" evidence="1">
    <location>
        <begin position="17"/>
        <end position="34"/>
    </location>
</feature>
<keyword evidence="3" id="KW-1185">Reference proteome</keyword>
<dbReference type="EMBL" id="PDCK01000039">
    <property type="protein sequence ID" value="PRQ55824.1"/>
    <property type="molecule type" value="Genomic_DNA"/>
</dbReference>
<comment type="caution">
    <text evidence="2">The sequence shown here is derived from an EMBL/GenBank/DDBJ whole genome shotgun (WGS) entry which is preliminary data.</text>
</comment>
<feature type="transmembrane region" description="Helical" evidence="1">
    <location>
        <begin position="62"/>
        <end position="84"/>
    </location>
</feature>
<keyword evidence="1" id="KW-0472">Membrane</keyword>
<reference evidence="2 3" key="1">
    <citation type="journal article" date="2018" name="Nat. Genet.">
        <title>The Rosa genome provides new insights in the design of modern roses.</title>
        <authorList>
            <person name="Bendahmane M."/>
        </authorList>
    </citation>
    <scope>NUCLEOTIDE SEQUENCE [LARGE SCALE GENOMIC DNA]</scope>
    <source>
        <strain evidence="3">cv. Old Blush</strain>
    </source>
</reference>
<dbReference type="Gramene" id="PRQ55824">
    <property type="protein sequence ID" value="PRQ55824"/>
    <property type="gene ID" value="RchiOBHm_Chr1g0328881"/>
</dbReference>
<feature type="transmembrane region" description="Helical" evidence="1">
    <location>
        <begin position="96"/>
        <end position="119"/>
    </location>
</feature>
<keyword evidence="1" id="KW-0812">Transmembrane</keyword>
<evidence type="ECO:0000313" key="2">
    <source>
        <dbReference type="EMBL" id="PRQ55824.1"/>
    </source>
</evidence>
<protein>
    <submittedName>
        <fullName evidence="2">Uncharacterized protein</fullName>
    </submittedName>
</protein>
<dbReference type="AlphaFoldDB" id="A0A2P6SAY7"/>
<dbReference type="Proteomes" id="UP000238479">
    <property type="component" value="Chromosome 1"/>
</dbReference>
<accession>A0A2P6SAY7</accession>
<proteinExistence type="predicted"/>
<name>A0A2P6SAY7_ROSCH</name>
<sequence length="122" mass="14122">MFHNYALPSPIPYSSKYNISICLLPTFWISLHFYHMSSSYKAAQSVAGFFGKRQQTQFLHCFRFAITISCVIHQIEFGFLSITLSRQDYQESMQRSIWIVLLPLFLVLLLGVSLVSYCYSGM</sequence>
<organism evidence="2 3">
    <name type="scientific">Rosa chinensis</name>
    <name type="common">China rose</name>
    <dbReference type="NCBI Taxonomy" id="74649"/>
    <lineage>
        <taxon>Eukaryota</taxon>
        <taxon>Viridiplantae</taxon>
        <taxon>Streptophyta</taxon>
        <taxon>Embryophyta</taxon>
        <taxon>Tracheophyta</taxon>
        <taxon>Spermatophyta</taxon>
        <taxon>Magnoliopsida</taxon>
        <taxon>eudicotyledons</taxon>
        <taxon>Gunneridae</taxon>
        <taxon>Pentapetalae</taxon>
        <taxon>rosids</taxon>
        <taxon>fabids</taxon>
        <taxon>Rosales</taxon>
        <taxon>Rosaceae</taxon>
        <taxon>Rosoideae</taxon>
        <taxon>Rosoideae incertae sedis</taxon>
        <taxon>Rosa</taxon>
    </lineage>
</organism>
<gene>
    <name evidence="2" type="ORF">RchiOBHm_Chr1g0328881</name>
</gene>
<keyword evidence="1" id="KW-1133">Transmembrane helix</keyword>
<evidence type="ECO:0000256" key="1">
    <source>
        <dbReference type="SAM" id="Phobius"/>
    </source>
</evidence>